<organism evidence="4 5">
    <name type="scientific">Facklamia languida CCUG 37842</name>
    <dbReference type="NCBI Taxonomy" id="883113"/>
    <lineage>
        <taxon>Bacteria</taxon>
        <taxon>Bacillati</taxon>
        <taxon>Bacillota</taxon>
        <taxon>Bacilli</taxon>
        <taxon>Lactobacillales</taxon>
        <taxon>Aerococcaceae</taxon>
        <taxon>Facklamia</taxon>
    </lineage>
</organism>
<evidence type="ECO:0000259" key="2">
    <source>
        <dbReference type="Pfam" id="PF01205"/>
    </source>
</evidence>
<keyword evidence="5" id="KW-1185">Reference proteome</keyword>
<dbReference type="InterPro" id="IPR020569">
    <property type="entry name" value="UPF0029_Impact_CS"/>
</dbReference>
<dbReference type="InterPro" id="IPR015796">
    <property type="entry name" value="Impact_YigZ-like"/>
</dbReference>
<dbReference type="STRING" id="883113.HMPREF9708_00543"/>
<dbReference type="OrthoDB" id="9813771at2"/>
<comment type="caution">
    <text evidence="4">The sequence shown here is derived from an EMBL/GenBank/DDBJ whole genome shotgun (WGS) entry which is preliminary data.</text>
</comment>
<dbReference type="PATRIC" id="fig|883113.3.peg.545"/>
<dbReference type="RefSeq" id="WP_006308570.1">
    <property type="nucleotide sequence ID" value="NZ_JH601133.1"/>
</dbReference>
<dbReference type="eggNOG" id="COG1739">
    <property type="taxonomic scope" value="Bacteria"/>
</dbReference>
<evidence type="ECO:0008006" key="6">
    <source>
        <dbReference type="Google" id="ProtNLM"/>
    </source>
</evidence>
<dbReference type="SUPFAM" id="SSF54211">
    <property type="entry name" value="Ribosomal protein S5 domain 2-like"/>
    <property type="match status" value="1"/>
</dbReference>
<dbReference type="InterPro" id="IPR015269">
    <property type="entry name" value="UPF0029_Impact_C"/>
</dbReference>
<proteinExistence type="inferred from homology"/>
<dbReference type="GO" id="GO:0006446">
    <property type="term" value="P:regulation of translational initiation"/>
    <property type="evidence" value="ECO:0007669"/>
    <property type="project" value="TreeGrafter"/>
</dbReference>
<comment type="similarity">
    <text evidence="1">Belongs to the IMPACT family.</text>
</comment>
<accession>H3NHK8</accession>
<gene>
    <name evidence="4" type="ORF">HMPREF9708_00543</name>
</gene>
<dbReference type="EMBL" id="AGEG01000003">
    <property type="protein sequence ID" value="EHR37914.1"/>
    <property type="molecule type" value="Genomic_DNA"/>
</dbReference>
<dbReference type="Proteomes" id="UP000006190">
    <property type="component" value="Unassembled WGS sequence"/>
</dbReference>
<dbReference type="GO" id="GO:0005737">
    <property type="term" value="C:cytoplasm"/>
    <property type="evidence" value="ECO:0007669"/>
    <property type="project" value="TreeGrafter"/>
</dbReference>
<dbReference type="PANTHER" id="PTHR16301:SF20">
    <property type="entry name" value="IMPACT FAMILY MEMBER YIGZ"/>
    <property type="match status" value="1"/>
</dbReference>
<evidence type="ECO:0000313" key="4">
    <source>
        <dbReference type="EMBL" id="EHR37914.1"/>
    </source>
</evidence>
<dbReference type="Gene3D" id="3.30.230.30">
    <property type="entry name" value="Impact, N-terminal domain"/>
    <property type="match status" value="1"/>
</dbReference>
<dbReference type="PANTHER" id="PTHR16301">
    <property type="entry name" value="IMPACT-RELATED"/>
    <property type="match status" value="1"/>
</dbReference>
<dbReference type="InterPro" id="IPR023582">
    <property type="entry name" value="Impact"/>
</dbReference>
<protein>
    <recommendedName>
        <fullName evidence="6">Impact N-terminal domain-containing protein</fullName>
    </recommendedName>
</protein>
<dbReference type="InterPro" id="IPR036956">
    <property type="entry name" value="Impact_N_sf"/>
</dbReference>
<dbReference type="SUPFAM" id="SSF54980">
    <property type="entry name" value="EF-G C-terminal domain-like"/>
    <property type="match status" value="1"/>
</dbReference>
<name>H3NHK8_9LACT</name>
<dbReference type="Gene3D" id="3.30.70.240">
    <property type="match status" value="1"/>
</dbReference>
<dbReference type="AlphaFoldDB" id="H3NHK8"/>
<dbReference type="Pfam" id="PF01205">
    <property type="entry name" value="Impact_N"/>
    <property type="match status" value="1"/>
</dbReference>
<dbReference type="HOGENOM" id="CLU_083552_2_1_9"/>
<evidence type="ECO:0000313" key="5">
    <source>
        <dbReference type="Proteomes" id="UP000006190"/>
    </source>
</evidence>
<evidence type="ECO:0000259" key="3">
    <source>
        <dbReference type="Pfam" id="PF09186"/>
    </source>
</evidence>
<dbReference type="InterPro" id="IPR001498">
    <property type="entry name" value="Impact_N"/>
</dbReference>
<evidence type="ECO:0000256" key="1">
    <source>
        <dbReference type="ARBA" id="ARBA00007665"/>
    </source>
</evidence>
<feature type="domain" description="Impact N-terminal" evidence="2">
    <location>
        <begin position="18"/>
        <end position="123"/>
    </location>
</feature>
<dbReference type="NCBIfam" id="TIGR00257">
    <property type="entry name" value="IMPACT_YIGZ"/>
    <property type="match status" value="1"/>
</dbReference>
<reference evidence="4 5" key="1">
    <citation type="submission" date="2012-01" db="EMBL/GenBank/DDBJ databases">
        <title>The Genome Sequence of Facklamia languida CCUG 37842.</title>
        <authorList>
            <consortium name="The Broad Institute Genome Sequencing Platform"/>
            <person name="Earl A."/>
            <person name="Ward D."/>
            <person name="Feldgarden M."/>
            <person name="Gevers D."/>
            <person name="Huys G."/>
            <person name="Young S.K."/>
            <person name="Zeng Q."/>
            <person name="Gargeya S."/>
            <person name="Fitzgerald M."/>
            <person name="Haas B."/>
            <person name="Abouelleil A."/>
            <person name="Alvarado L."/>
            <person name="Arachchi H.M."/>
            <person name="Berlin A."/>
            <person name="Chapman S.B."/>
            <person name="Gearin G."/>
            <person name="Goldberg J."/>
            <person name="Griggs A."/>
            <person name="Gujja S."/>
            <person name="Hansen M."/>
            <person name="Heiman D."/>
            <person name="Howarth C."/>
            <person name="Larimer J."/>
            <person name="Lui A."/>
            <person name="MacDonald P.J.P."/>
            <person name="McCowen C."/>
            <person name="Montmayeur A."/>
            <person name="Murphy C."/>
            <person name="Neiman D."/>
            <person name="Pearson M."/>
            <person name="Priest M."/>
            <person name="Roberts A."/>
            <person name="Saif S."/>
            <person name="Shea T."/>
            <person name="Sisk P."/>
            <person name="Stolte C."/>
            <person name="Sykes S."/>
            <person name="Wortman J."/>
            <person name="Nusbaum C."/>
            <person name="Birren B."/>
        </authorList>
    </citation>
    <scope>NUCLEOTIDE SEQUENCE [LARGE SCALE GENOMIC DNA]</scope>
    <source>
        <strain evidence="4 5">CCUG 37842</strain>
    </source>
</reference>
<sequence length="215" mass="23982">MPNYISIQSPVSDQIEIKKSNFQTYLFPVKTEADCSTHLQALRKDHPKANHHCFAYILGEDQNIQRMSDDGEPAGTAGPPILEVLKQEDLTNLLAIVVRYFGGVKLGAGGLIRAYTTAVSQALKKAHLIQNINQMLVNVTLAYPQVDRFNYELSLLKGKVTPIDQSFTDQVTFKLAIKEAAVEEVKQHLNNCLNGQLTWQELGIQTIDIPFTKDS</sequence>
<feature type="domain" description="UPF0029" evidence="3">
    <location>
        <begin position="139"/>
        <end position="196"/>
    </location>
</feature>
<dbReference type="Pfam" id="PF09186">
    <property type="entry name" value="DUF1949"/>
    <property type="match status" value="1"/>
</dbReference>
<dbReference type="InterPro" id="IPR035647">
    <property type="entry name" value="EFG_III/V"/>
</dbReference>
<dbReference type="InterPro" id="IPR020568">
    <property type="entry name" value="Ribosomal_Su5_D2-typ_SF"/>
</dbReference>
<dbReference type="PROSITE" id="PS00910">
    <property type="entry name" value="UPF0029"/>
    <property type="match status" value="1"/>
</dbReference>